<evidence type="ECO:0000256" key="3">
    <source>
        <dbReference type="ARBA" id="ARBA00022723"/>
    </source>
</evidence>
<protein>
    <recommendedName>
        <fullName evidence="2">superoxide dismutase</fullName>
        <ecNumber evidence="2">1.15.1.1</ecNumber>
    </recommendedName>
</protein>
<dbReference type="Pfam" id="PF02777">
    <property type="entry name" value="Sod_Fe_C"/>
    <property type="match status" value="1"/>
</dbReference>
<dbReference type="SUPFAM" id="SSF54719">
    <property type="entry name" value="Fe,Mn superoxide dismutase (SOD), C-terminal domain"/>
    <property type="match status" value="1"/>
</dbReference>
<feature type="binding site" evidence="5">
    <location>
        <position position="80"/>
    </location>
    <ligand>
        <name>Mn(2+)</name>
        <dbReference type="ChEBI" id="CHEBI:29035"/>
    </ligand>
</feature>
<dbReference type="eggNOG" id="COG0605">
    <property type="taxonomic scope" value="Bacteria"/>
</dbReference>
<dbReference type="EMBL" id="JRLW01000013">
    <property type="protein sequence ID" value="KGO88937.1"/>
    <property type="molecule type" value="Genomic_DNA"/>
</dbReference>
<dbReference type="FunFam" id="3.55.40.20:FF:000001">
    <property type="entry name" value="Superoxide dismutase"/>
    <property type="match status" value="1"/>
</dbReference>
<evidence type="ECO:0000256" key="5">
    <source>
        <dbReference type="PIRSR" id="PIRSR000349-1"/>
    </source>
</evidence>
<dbReference type="RefSeq" id="WP_035744643.1">
    <property type="nucleotide sequence ID" value="NZ_AUCZ01000011.1"/>
</dbReference>
<name>A0A0A2M8C7_9FLAO</name>
<comment type="caution">
    <text evidence="8">The sequence shown here is derived from an EMBL/GenBank/DDBJ whole genome shotgun (WGS) entry which is preliminary data.</text>
</comment>
<dbReference type="STRING" id="1121899.GCA_000430025_02225"/>
<dbReference type="Gene3D" id="1.10.287.990">
    <property type="entry name" value="Fe,Mn superoxide dismutase (SOD) domain"/>
    <property type="match status" value="1"/>
</dbReference>
<evidence type="ECO:0000259" key="7">
    <source>
        <dbReference type="Pfam" id="PF02777"/>
    </source>
</evidence>
<dbReference type="PANTHER" id="PTHR43595">
    <property type="entry name" value="37S RIBOSOMAL PROTEIN S26, MITOCHONDRIAL"/>
    <property type="match status" value="1"/>
</dbReference>
<comment type="similarity">
    <text evidence="1">Belongs to the iron/manganese superoxide dismutase family.</text>
</comment>
<feature type="binding site" evidence="5">
    <location>
        <position position="217"/>
    </location>
    <ligand>
        <name>Mn(2+)</name>
        <dbReference type="ChEBI" id="CHEBI:29035"/>
    </ligand>
</feature>
<keyword evidence="9" id="KW-1185">Reference proteome</keyword>
<dbReference type="InterPro" id="IPR036314">
    <property type="entry name" value="SOD_C_sf"/>
</dbReference>
<dbReference type="Proteomes" id="UP000030121">
    <property type="component" value="Unassembled WGS sequence"/>
</dbReference>
<evidence type="ECO:0000256" key="1">
    <source>
        <dbReference type="ARBA" id="ARBA00008714"/>
    </source>
</evidence>
<dbReference type="PIRSF" id="PIRSF000349">
    <property type="entry name" value="SODismutase"/>
    <property type="match status" value="1"/>
</dbReference>
<proteinExistence type="inferred from homology"/>
<dbReference type="InterPro" id="IPR019831">
    <property type="entry name" value="Mn/Fe_SOD_N"/>
</dbReference>
<dbReference type="GO" id="GO:0004784">
    <property type="term" value="F:superoxide dismutase activity"/>
    <property type="evidence" value="ECO:0007669"/>
    <property type="project" value="UniProtKB-EC"/>
</dbReference>
<dbReference type="GO" id="GO:0046872">
    <property type="term" value="F:metal ion binding"/>
    <property type="evidence" value="ECO:0007669"/>
    <property type="project" value="UniProtKB-KW"/>
</dbReference>
<dbReference type="AlphaFoldDB" id="A0A0A2M8C7"/>
<accession>A0A0A2M8C7</accession>
<feature type="binding site" evidence="5">
    <location>
        <position position="221"/>
    </location>
    <ligand>
        <name>Mn(2+)</name>
        <dbReference type="ChEBI" id="CHEBI:29035"/>
    </ligand>
</feature>
<feature type="binding site" evidence="5">
    <location>
        <position position="130"/>
    </location>
    <ligand>
        <name>Mn(2+)</name>
        <dbReference type="ChEBI" id="CHEBI:29035"/>
    </ligand>
</feature>
<feature type="domain" description="Manganese/iron superoxide dismutase N-terminal" evidence="6">
    <location>
        <begin position="55"/>
        <end position="138"/>
    </location>
</feature>
<dbReference type="GO" id="GO:0005737">
    <property type="term" value="C:cytoplasm"/>
    <property type="evidence" value="ECO:0007669"/>
    <property type="project" value="TreeGrafter"/>
</dbReference>
<dbReference type="EC" id="1.15.1.1" evidence="2"/>
<dbReference type="PRINTS" id="PR01703">
    <property type="entry name" value="MNSODISMTASE"/>
</dbReference>
<feature type="domain" description="Manganese/iron superoxide dismutase C-terminal" evidence="7">
    <location>
        <begin position="146"/>
        <end position="249"/>
    </location>
</feature>
<dbReference type="SUPFAM" id="SSF46609">
    <property type="entry name" value="Fe,Mn superoxide dismutase (SOD), N-terminal domain"/>
    <property type="match status" value="1"/>
</dbReference>
<dbReference type="InterPro" id="IPR036324">
    <property type="entry name" value="Mn/Fe_SOD_N_sf"/>
</dbReference>
<evidence type="ECO:0000256" key="4">
    <source>
        <dbReference type="ARBA" id="ARBA00023002"/>
    </source>
</evidence>
<sequence length="261" mass="29500">MKLHKLFLLGLAVITLASCRNKSNLEEVVQIPEPEAQETQSVYGNPADVKAEKGKFKMHGLPYAYTALEPYLDARTMEIHYSRHHLSYCNNLNKAIKGTDLENWTLEQILKNGDPNNAEVRNNAGGYYNHNLFWEIMAPKTGGQPKDTLAAAINRDFGSYDSFKNQFVTAAGKQFGSGWAWLVVDKTGKLVVGSTPNQDNPLMPEMPVKGTPILCLDVWEHAYYLKFQNRRGEYISSFFNVVNWTAVEKKYVEALKHVVKP</sequence>
<dbReference type="PANTHER" id="PTHR43595:SF2">
    <property type="entry name" value="SMALL RIBOSOMAL SUBUNIT PROTEIN MS42"/>
    <property type="match status" value="1"/>
</dbReference>
<dbReference type="InterPro" id="IPR019833">
    <property type="entry name" value="Mn/Fe_SOD_BS"/>
</dbReference>
<keyword evidence="3 5" id="KW-0479">Metal-binding</keyword>
<dbReference type="PROSITE" id="PS51257">
    <property type="entry name" value="PROKAR_LIPOPROTEIN"/>
    <property type="match status" value="1"/>
</dbReference>
<dbReference type="Pfam" id="PF00081">
    <property type="entry name" value="Sod_Fe_N"/>
    <property type="match status" value="1"/>
</dbReference>
<dbReference type="Gene3D" id="3.55.40.20">
    <property type="entry name" value="Iron/manganese superoxide dismutase, C-terminal domain"/>
    <property type="match status" value="1"/>
</dbReference>
<reference evidence="8 9" key="1">
    <citation type="submission" date="2013-09" db="EMBL/GenBank/DDBJ databases">
        <authorList>
            <person name="Zeng Z."/>
            <person name="Chen C."/>
        </authorList>
    </citation>
    <scope>NUCLEOTIDE SEQUENCE [LARGE SCALE GENOMIC DNA]</scope>
    <source>
        <strain evidence="8 9">GH29-5</strain>
    </source>
</reference>
<evidence type="ECO:0000313" key="8">
    <source>
        <dbReference type="EMBL" id="KGO88937.1"/>
    </source>
</evidence>
<evidence type="ECO:0000256" key="2">
    <source>
        <dbReference type="ARBA" id="ARBA00012682"/>
    </source>
</evidence>
<gene>
    <name evidence="8" type="ORF">Q764_10015</name>
</gene>
<evidence type="ECO:0000313" key="9">
    <source>
        <dbReference type="Proteomes" id="UP000030121"/>
    </source>
</evidence>
<dbReference type="PROSITE" id="PS00088">
    <property type="entry name" value="SOD_MN"/>
    <property type="match status" value="1"/>
</dbReference>
<dbReference type="OrthoDB" id="9803125at2"/>
<dbReference type="InterPro" id="IPR001189">
    <property type="entry name" value="Mn/Fe_SOD"/>
</dbReference>
<organism evidence="8 9">
    <name type="scientific">Flavobacterium suncheonense GH29-5 = DSM 17707</name>
    <dbReference type="NCBI Taxonomy" id="1121899"/>
    <lineage>
        <taxon>Bacteria</taxon>
        <taxon>Pseudomonadati</taxon>
        <taxon>Bacteroidota</taxon>
        <taxon>Flavobacteriia</taxon>
        <taxon>Flavobacteriales</taxon>
        <taxon>Flavobacteriaceae</taxon>
        <taxon>Flavobacterium</taxon>
    </lineage>
</organism>
<dbReference type="InterPro" id="IPR019832">
    <property type="entry name" value="Mn/Fe_SOD_C"/>
</dbReference>
<evidence type="ECO:0000259" key="6">
    <source>
        <dbReference type="Pfam" id="PF00081"/>
    </source>
</evidence>
<keyword evidence="4" id="KW-0560">Oxidoreductase</keyword>